<evidence type="ECO:0000256" key="1">
    <source>
        <dbReference type="SAM" id="MobiDB-lite"/>
    </source>
</evidence>
<evidence type="ECO:0000313" key="2">
    <source>
        <dbReference type="EMBL" id="APZ51223.1"/>
    </source>
</evidence>
<feature type="region of interest" description="Disordered" evidence="1">
    <location>
        <begin position="32"/>
        <end position="52"/>
    </location>
</feature>
<organism evidence="2 3">
    <name type="scientific">Salipiger abyssi</name>
    <dbReference type="NCBI Taxonomy" id="1250539"/>
    <lineage>
        <taxon>Bacteria</taxon>
        <taxon>Pseudomonadati</taxon>
        <taxon>Pseudomonadota</taxon>
        <taxon>Alphaproteobacteria</taxon>
        <taxon>Rhodobacterales</taxon>
        <taxon>Roseobacteraceae</taxon>
        <taxon>Salipiger</taxon>
    </lineage>
</organism>
<dbReference type="RefSeq" id="WP_076695570.1">
    <property type="nucleotide sequence ID" value="NZ_CP015093.1"/>
</dbReference>
<accession>A0A1P8UP95</accession>
<gene>
    <name evidence="2" type="ORF">Ga0080574_TMP889</name>
</gene>
<evidence type="ECO:0000313" key="3">
    <source>
        <dbReference type="Proteomes" id="UP000187059"/>
    </source>
</evidence>
<keyword evidence="3" id="KW-1185">Reference proteome</keyword>
<dbReference type="KEGG" id="paby:Ga0080574_TMP889"/>
<reference evidence="2 3" key="1">
    <citation type="submission" date="2016-04" db="EMBL/GenBank/DDBJ databases">
        <title>Deep-sea bacteria in the southern Pacific.</title>
        <authorList>
            <person name="Tang K."/>
        </authorList>
    </citation>
    <scope>NUCLEOTIDE SEQUENCE [LARGE SCALE GENOMIC DNA]</scope>
    <source>
        <strain evidence="2 3">JLT2014</strain>
    </source>
</reference>
<name>A0A1P8UP95_9RHOB</name>
<proteinExistence type="predicted"/>
<dbReference type="STRING" id="1250539.Ga0080574_TMP889"/>
<sequence length="117" mass="13320">MPDWPESLPFFAAVDSMQRSGPEGAVLRTRMDKGPEKVRRRTSATTMTRSGEMPSLTLDQLHQFETFFREDLGMGAMRFSASDPLDGLEREFRFIGSYDVRRRGQKFAVTATLEILP</sequence>
<dbReference type="AlphaFoldDB" id="A0A1P8UP95"/>
<dbReference type="OrthoDB" id="7858450at2"/>
<dbReference type="Proteomes" id="UP000187059">
    <property type="component" value="Chromosome"/>
</dbReference>
<protein>
    <submittedName>
        <fullName evidence="2">Uncharacterized protein</fullName>
    </submittedName>
</protein>
<dbReference type="EMBL" id="CP015093">
    <property type="protein sequence ID" value="APZ51223.1"/>
    <property type="molecule type" value="Genomic_DNA"/>
</dbReference>